<dbReference type="SUPFAM" id="SSF52058">
    <property type="entry name" value="L domain-like"/>
    <property type="match status" value="1"/>
</dbReference>
<proteinExistence type="predicted"/>
<sequence>MPAGDPTDYISFLDAVCCAPNLKSITITDSTIRSSKPCILNLSSWEHRTALTLEKCDVQDSMALRSVLERAGSLGALHILNTRVREFRFPTQPNNLPSIQTLSVGRNAIHFLDALTLPSLRHLNLSTANGELSTFWLRDDQTTRFLRAVGTSVEVLTITGRVSNDLVEWIVSSPDDCLPNLESLTVRDHDPAHLSSSIESWQDIPFGLEPFLISVLNPAGRREGLKALTLGVYTNGRPVHANNDLMRCMSALGESGVMVELECLDDKTSTILNRLGKLLSGAESGLGRFVIWSNHETPGEMPAVHTILSIVEKHVDEKCLTKEVIQAAPWLRSAMMTAAYRTPRRPPSESELRMKERANEILRKLNILELGAGG</sequence>
<dbReference type="EMBL" id="JBBXMP010000445">
    <property type="protein sequence ID" value="KAL0057748.1"/>
    <property type="molecule type" value="Genomic_DNA"/>
</dbReference>
<accession>A0ABR2Z8W5</accession>
<dbReference type="Gene3D" id="3.80.10.10">
    <property type="entry name" value="Ribonuclease Inhibitor"/>
    <property type="match status" value="1"/>
</dbReference>
<comment type="caution">
    <text evidence="1">The sequence shown here is derived from an EMBL/GenBank/DDBJ whole genome shotgun (WGS) entry which is preliminary data.</text>
</comment>
<gene>
    <name evidence="1" type="ORF">AAF712_015603</name>
</gene>
<reference evidence="1 2" key="1">
    <citation type="submission" date="2024-05" db="EMBL/GenBank/DDBJ databases">
        <title>A draft genome resource for the thread blight pathogen Marasmius tenuissimus strain MS-2.</title>
        <authorList>
            <person name="Yulfo-Soto G.E."/>
            <person name="Baruah I.K."/>
            <person name="Amoako-Attah I."/>
            <person name="Bukari Y."/>
            <person name="Meinhardt L.W."/>
            <person name="Bailey B.A."/>
            <person name="Cohen S.P."/>
        </authorList>
    </citation>
    <scope>NUCLEOTIDE SEQUENCE [LARGE SCALE GENOMIC DNA]</scope>
    <source>
        <strain evidence="1 2">MS-2</strain>
    </source>
</reference>
<keyword evidence="2" id="KW-1185">Reference proteome</keyword>
<evidence type="ECO:0000313" key="2">
    <source>
        <dbReference type="Proteomes" id="UP001437256"/>
    </source>
</evidence>
<dbReference type="InterPro" id="IPR032675">
    <property type="entry name" value="LRR_dom_sf"/>
</dbReference>
<dbReference type="Proteomes" id="UP001437256">
    <property type="component" value="Unassembled WGS sequence"/>
</dbReference>
<name>A0ABR2Z8W5_9AGAR</name>
<evidence type="ECO:0000313" key="1">
    <source>
        <dbReference type="EMBL" id="KAL0057748.1"/>
    </source>
</evidence>
<organism evidence="1 2">
    <name type="scientific">Marasmius tenuissimus</name>
    <dbReference type="NCBI Taxonomy" id="585030"/>
    <lineage>
        <taxon>Eukaryota</taxon>
        <taxon>Fungi</taxon>
        <taxon>Dikarya</taxon>
        <taxon>Basidiomycota</taxon>
        <taxon>Agaricomycotina</taxon>
        <taxon>Agaricomycetes</taxon>
        <taxon>Agaricomycetidae</taxon>
        <taxon>Agaricales</taxon>
        <taxon>Marasmiineae</taxon>
        <taxon>Marasmiaceae</taxon>
        <taxon>Marasmius</taxon>
    </lineage>
</organism>
<protein>
    <submittedName>
        <fullName evidence="1">Uncharacterized protein</fullName>
    </submittedName>
</protein>